<name>A0A068TTK3_COFCA</name>
<dbReference type="AlphaFoldDB" id="A0A068TTK3"/>
<evidence type="ECO:0000313" key="2">
    <source>
        <dbReference type="Proteomes" id="UP000295252"/>
    </source>
</evidence>
<dbReference type="EMBL" id="HG739087">
    <property type="protein sequence ID" value="CDO99274.1"/>
    <property type="molecule type" value="Genomic_DNA"/>
</dbReference>
<proteinExistence type="predicted"/>
<dbReference type="Gramene" id="CDO99274">
    <property type="protein sequence ID" value="CDO99274"/>
    <property type="gene ID" value="GSCOC_T00026365001"/>
</dbReference>
<gene>
    <name evidence="1" type="ORF">GSCOC_T00026365001</name>
</gene>
<organism evidence="1 2">
    <name type="scientific">Coffea canephora</name>
    <name type="common">Robusta coffee</name>
    <dbReference type="NCBI Taxonomy" id="49390"/>
    <lineage>
        <taxon>Eukaryota</taxon>
        <taxon>Viridiplantae</taxon>
        <taxon>Streptophyta</taxon>
        <taxon>Embryophyta</taxon>
        <taxon>Tracheophyta</taxon>
        <taxon>Spermatophyta</taxon>
        <taxon>Magnoliopsida</taxon>
        <taxon>eudicotyledons</taxon>
        <taxon>Gunneridae</taxon>
        <taxon>Pentapetalae</taxon>
        <taxon>asterids</taxon>
        <taxon>lamiids</taxon>
        <taxon>Gentianales</taxon>
        <taxon>Rubiaceae</taxon>
        <taxon>Ixoroideae</taxon>
        <taxon>Gardenieae complex</taxon>
        <taxon>Bertiereae - Coffeeae clade</taxon>
        <taxon>Coffeeae</taxon>
        <taxon>Coffea</taxon>
    </lineage>
</organism>
<sequence>MPPVLPQLNCHHPEHYSPLISSILSIIFSGVSPVSFPSSAIPFSRFFQHAGRLEVSCLKSNSGKHEQIQSP</sequence>
<dbReference type="Proteomes" id="UP000295252">
    <property type="component" value="Chromosome V"/>
</dbReference>
<dbReference type="InParanoid" id="A0A068TTK3"/>
<evidence type="ECO:0000313" key="1">
    <source>
        <dbReference type="EMBL" id="CDO99274.1"/>
    </source>
</evidence>
<keyword evidence="2" id="KW-1185">Reference proteome</keyword>
<accession>A0A068TTK3</accession>
<protein>
    <submittedName>
        <fullName evidence="1">Uncharacterized protein</fullName>
    </submittedName>
</protein>
<reference evidence="2" key="1">
    <citation type="journal article" date="2014" name="Science">
        <title>The coffee genome provides insight into the convergent evolution of caffeine biosynthesis.</title>
        <authorList>
            <person name="Denoeud F."/>
            <person name="Carretero-Paulet L."/>
            <person name="Dereeper A."/>
            <person name="Droc G."/>
            <person name="Guyot R."/>
            <person name="Pietrella M."/>
            <person name="Zheng C."/>
            <person name="Alberti A."/>
            <person name="Anthony F."/>
            <person name="Aprea G."/>
            <person name="Aury J.M."/>
            <person name="Bento P."/>
            <person name="Bernard M."/>
            <person name="Bocs S."/>
            <person name="Campa C."/>
            <person name="Cenci A."/>
            <person name="Combes M.C."/>
            <person name="Crouzillat D."/>
            <person name="Da Silva C."/>
            <person name="Daddiego L."/>
            <person name="De Bellis F."/>
            <person name="Dussert S."/>
            <person name="Garsmeur O."/>
            <person name="Gayraud T."/>
            <person name="Guignon V."/>
            <person name="Jahn K."/>
            <person name="Jamilloux V."/>
            <person name="Joet T."/>
            <person name="Labadie K."/>
            <person name="Lan T."/>
            <person name="Leclercq J."/>
            <person name="Lepelley M."/>
            <person name="Leroy T."/>
            <person name="Li L.T."/>
            <person name="Librado P."/>
            <person name="Lopez L."/>
            <person name="Munoz A."/>
            <person name="Noel B."/>
            <person name="Pallavicini A."/>
            <person name="Perrotta G."/>
            <person name="Poncet V."/>
            <person name="Pot D."/>
            <person name="Priyono X."/>
            <person name="Rigoreau M."/>
            <person name="Rouard M."/>
            <person name="Rozas J."/>
            <person name="Tranchant-Dubreuil C."/>
            <person name="VanBuren R."/>
            <person name="Zhang Q."/>
            <person name="Andrade A.C."/>
            <person name="Argout X."/>
            <person name="Bertrand B."/>
            <person name="de Kochko A."/>
            <person name="Graziosi G."/>
            <person name="Henry R.J."/>
            <person name="Jayarama X."/>
            <person name="Ming R."/>
            <person name="Nagai C."/>
            <person name="Rounsley S."/>
            <person name="Sankoff D."/>
            <person name="Giuliano G."/>
            <person name="Albert V.A."/>
            <person name="Wincker P."/>
            <person name="Lashermes P."/>
        </authorList>
    </citation>
    <scope>NUCLEOTIDE SEQUENCE [LARGE SCALE GENOMIC DNA]</scope>
    <source>
        <strain evidence="2">cv. DH200-94</strain>
    </source>
</reference>